<dbReference type="EMBL" id="CP094534">
    <property type="protein sequence ID" value="UOE33831.1"/>
    <property type="molecule type" value="Genomic_DNA"/>
</dbReference>
<name>A0ABY4B3V4_9BACT</name>
<keyword evidence="1" id="KW-0732">Signal</keyword>
<protein>
    <recommendedName>
        <fullName evidence="4">DUF3558 domain-containing protein</fullName>
    </recommendedName>
</protein>
<feature type="chain" id="PRO_5046879301" description="DUF3558 domain-containing protein" evidence="1">
    <location>
        <begin position="31"/>
        <end position="188"/>
    </location>
</feature>
<evidence type="ECO:0008006" key="4">
    <source>
        <dbReference type="Google" id="ProtNLM"/>
    </source>
</evidence>
<organism evidence="2 3">
    <name type="scientific">Hymenobacter monticola</name>
    <dbReference type="NCBI Taxonomy" id="1705399"/>
    <lineage>
        <taxon>Bacteria</taxon>
        <taxon>Pseudomonadati</taxon>
        <taxon>Bacteroidota</taxon>
        <taxon>Cytophagia</taxon>
        <taxon>Cytophagales</taxon>
        <taxon>Hymenobacteraceae</taxon>
        <taxon>Hymenobacter</taxon>
    </lineage>
</organism>
<evidence type="ECO:0000313" key="3">
    <source>
        <dbReference type="Proteomes" id="UP000831390"/>
    </source>
</evidence>
<evidence type="ECO:0000313" key="2">
    <source>
        <dbReference type="EMBL" id="UOE33831.1"/>
    </source>
</evidence>
<evidence type="ECO:0000256" key="1">
    <source>
        <dbReference type="SAM" id="SignalP"/>
    </source>
</evidence>
<reference evidence="2 3" key="1">
    <citation type="submission" date="2022-03" db="EMBL/GenBank/DDBJ databases">
        <title>Hymenobactersp. isolated from the air.</title>
        <authorList>
            <person name="Won M."/>
            <person name="Kwon S.-W."/>
        </authorList>
    </citation>
    <scope>NUCLEOTIDE SEQUENCE [LARGE SCALE GENOMIC DNA]</scope>
    <source>
        <strain evidence="2 3">KACC 22596</strain>
    </source>
</reference>
<dbReference type="RefSeq" id="WP_243514186.1">
    <property type="nucleotide sequence ID" value="NZ_CP094534.1"/>
</dbReference>
<sequence length="188" mass="20110">MHLSYFRPYIWMQLAVACGGLLISACSSNAPLEQSSGGSTRATTVQLDTTATLPTETCRLLTPREVGDLTGQPVQQQAGGEACRFVQADQPNSPDAVVVVSYRPASAFGIVQTGNRLKRRNILAVSGLGHEAYYDDSHGDLYVGLPDRTLVIGLPRADRGYSRWQVAKALGRLAMARLAAPSAPVPVQ</sequence>
<feature type="signal peptide" evidence="1">
    <location>
        <begin position="1"/>
        <end position="30"/>
    </location>
</feature>
<proteinExistence type="predicted"/>
<keyword evidence="3" id="KW-1185">Reference proteome</keyword>
<gene>
    <name evidence="2" type="ORF">MTP16_22295</name>
</gene>
<dbReference type="PROSITE" id="PS51257">
    <property type="entry name" value="PROKAR_LIPOPROTEIN"/>
    <property type="match status" value="1"/>
</dbReference>
<accession>A0ABY4B3V4</accession>
<dbReference type="Proteomes" id="UP000831390">
    <property type="component" value="Chromosome"/>
</dbReference>